<protein>
    <submittedName>
        <fullName evidence="2">Uncharacterized protein</fullName>
    </submittedName>
</protein>
<dbReference type="EMBL" id="BGZK01000552">
    <property type="protein sequence ID" value="GBP49780.1"/>
    <property type="molecule type" value="Genomic_DNA"/>
</dbReference>
<sequence length="80" mass="8795">MVTTRSPLLNRFDTKNVSPENKPPTPFPGRLRRSRAHGRPRSLRNTIIPYTINAMNSHRAAPDDGAPAPTRAPGRDAANP</sequence>
<feature type="compositionally biased region" description="Basic residues" evidence="1">
    <location>
        <begin position="30"/>
        <end position="42"/>
    </location>
</feature>
<feature type="region of interest" description="Disordered" evidence="1">
    <location>
        <begin position="56"/>
        <end position="80"/>
    </location>
</feature>
<feature type="region of interest" description="Disordered" evidence="1">
    <location>
        <begin position="1"/>
        <end position="44"/>
    </location>
</feature>
<evidence type="ECO:0000313" key="3">
    <source>
        <dbReference type="Proteomes" id="UP000299102"/>
    </source>
</evidence>
<organism evidence="2 3">
    <name type="scientific">Eumeta variegata</name>
    <name type="common">Bagworm moth</name>
    <name type="synonym">Eumeta japonica</name>
    <dbReference type="NCBI Taxonomy" id="151549"/>
    <lineage>
        <taxon>Eukaryota</taxon>
        <taxon>Metazoa</taxon>
        <taxon>Ecdysozoa</taxon>
        <taxon>Arthropoda</taxon>
        <taxon>Hexapoda</taxon>
        <taxon>Insecta</taxon>
        <taxon>Pterygota</taxon>
        <taxon>Neoptera</taxon>
        <taxon>Endopterygota</taxon>
        <taxon>Lepidoptera</taxon>
        <taxon>Glossata</taxon>
        <taxon>Ditrysia</taxon>
        <taxon>Tineoidea</taxon>
        <taxon>Psychidae</taxon>
        <taxon>Oiketicinae</taxon>
        <taxon>Eumeta</taxon>
    </lineage>
</organism>
<evidence type="ECO:0000313" key="2">
    <source>
        <dbReference type="EMBL" id="GBP49780.1"/>
    </source>
</evidence>
<evidence type="ECO:0000256" key="1">
    <source>
        <dbReference type="SAM" id="MobiDB-lite"/>
    </source>
</evidence>
<dbReference type="Proteomes" id="UP000299102">
    <property type="component" value="Unassembled WGS sequence"/>
</dbReference>
<accession>A0A4C1WG13</accession>
<dbReference type="AlphaFoldDB" id="A0A4C1WG13"/>
<gene>
    <name evidence="2" type="ORF">EVAR_81400_1</name>
</gene>
<name>A0A4C1WG13_EUMVA</name>
<reference evidence="2 3" key="1">
    <citation type="journal article" date="2019" name="Commun. Biol.">
        <title>The bagworm genome reveals a unique fibroin gene that provides high tensile strength.</title>
        <authorList>
            <person name="Kono N."/>
            <person name="Nakamura H."/>
            <person name="Ohtoshi R."/>
            <person name="Tomita M."/>
            <person name="Numata K."/>
            <person name="Arakawa K."/>
        </authorList>
    </citation>
    <scope>NUCLEOTIDE SEQUENCE [LARGE SCALE GENOMIC DNA]</scope>
</reference>
<proteinExistence type="predicted"/>
<comment type="caution">
    <text evidence="2">The sequence shown here is derived from an EMBL/GenBank/DDBJ whole genome shotgun (WGS) entry which is preliminary data.</text>
</comment>
<keyword evidence="3" id="KW-1185">Reference proteome</keyword>